<proteinExistence type="predicted"/>
<protein>
    <submittedName>
        <fullName evidence="2">Pilus assembly protein</fullName>
    </submittedName>
</protein>
<dbReference type="Gene3D" id="2.40.10.220">
    <property type="entry name" value="predicted glycosyltransferase like domains"/>
    <property type="match status" value="1"/>
</dbReference>
<sequence length="251" mass="28695">MDKEQVKGVIIENNPSILTKYKNAFNNIFDISTFNDINSSLGYIIENNLSIYFYIVRYNESEKDAISLFVDKVKKINPQIKLVMTDVSDGFDETAYPYALIFHRNTDVSVIVQSIQNEVSKILEDGNTKRRQYSRVNWPLNVVIAYKDKIRGTIDRNILSISGNGAYISSDTNIPDKGDMLGLTISFKDFKLFTEAKVVWINNDNQKPDLPKGFAVQFIDIGMASQKIIDQIIRDKLLQELLVELNDENFS</sequence>
<dbReference type="Proteomes" id="UP000095247">
    <property type="component" value="Unassembled WGS sequence"/>
</dbReference>
<gene>
    <name evidence="2" type="ORF">BFL38_06165</name>
</gene>
<dbReference type="RefSeq" id="WP_008723697.1">
    <property type="nucleotide sequence ID" value="NZ_LZOG01000136.1"/>
</dbReference>
<accession>A0A1E5NMM1</accession>
<feature type="domain" description="PilZ" evidence="1">
    <location>
        <begin position="130"/>
        <end position="233"/>
    </location>
</feature>
<comment type="caution">
    <text evidence="2">The sequence shown here is derived from an EMBL/GenBank/DDBJ whole genome shotgun (WGS) entry which is preliminary data.</text>
</comment>
<dbReference type="AlphaFoldDB" id="A0A1E5NMM1"/>
<name>A0A1E5NMM1_9SPIR</name>
<dbReference type="InterPro" id="IPR009875">
    <property type="entry name" value="PilZ_domain"/>
</dbReference>
<evidence type="ECO:0000313" key="2">
    <source>
        <dbReference type="EMBL" id="OEJ14411.1"/>
    </source>
</evidence>
<dbReference type="GO" id="GO:0035438">
    <property type="term" value="F:cyclic-di-GMP binding"/>
    <property type="evidence" value="ECO:0007669"/>
    <property type="project" value="InterPro"/>
</dbReference>
<dbReference type="EMBL" id="MDCO01000010">
    <property type="protein sequence ID" value="OEJ14411.1"/>
    <property type="molecule type" value="Genomic_DNA"/>
</dbReference>
<dbReference type="SUPFAM" id="SSF141371">
    <property type="entry name" value="PilZ domain-like"/>
    <property type="match status" value="1"/>
</dbReference>
<evidence type="ECO:0000259" key="1">
    <source>
        <dbReference type="Pfam" id="PF07238"/>
    </source>
</evidence>
<reference evidence="2 3" key="1">
    <citation type="submission" date="2016-08" db="EMBL/GenBank/DDBJ databases">
        <title>Characterization and recognition of Brachyspira hampsonii sp. nov., a novel intestinal spirochete that is pathogenic to pigs.</title>
        <authorList>
            <person name="Mirajkar N."/>
            <person name="La T."/>
            <person name="Phillips N."/>
            <person name="Hampson D."/>
            <person name="Gebhart C."/>
        </authorList>
    </citation>
    <scope>NUCLEOTIDE SEQUENCE [LARGE SCALE GENOMIC DNA]</scope>
    <source>
        <strain evidence="2 3">P280/1</strain>
    </source>
</reference>
<dbReference type="Pfam" id="PF07238">
    <property type="entry name" value="PilZ"/>
    <property type="match status" value="1"/>
</dbReference>
<evidence type="ECO:0000313" key="3">
    <source>
        <dbReference type="Proteomes" id="UP000095247"/>
    </source>
</evidence>
<dbReference type="GeneID" id="66487778"/>
<organism evidence="2 3">
    <name type="scientific">Brachyspira hampsonii</name>
    <dbReference type="NCBI Taxonomy" id="1287055"/>
    <lineage>
        <taxon>Bacteria</taxon>
        <taxon>Pseudomonadati</taxon>
        <taxon>Spirochaetota</taxon>
        <taxon>Spirochaetia</taxon>
        <taxon>Brachyspirales</taxon>
        <taxon>Brachyspiraceae</taxon>
        <taxon>Brachyspira</taxon>
    </lineage>
</organism>